<feature type="domain" description="Teneurin-like YD-shell" evidence="2">
    <location>
        <begin position="90"/>
        <end position="187"/>
    </location>
</feature>
<dbReference type="AlphaFoldDB" id="A0A0A2X3H5"/>
<evidence type="ECO:0000256" key="1">
    <source>
        <dbReference type="ARBA" id="ARBA00022737"/>
    </source>
</evidence>
<protein>
    <submittedName>
        <fullName evidence="3">Wall-associated protein</fullName>
    </submittedName>
</protein>
<name>A0A0A2X3H5_9GAMM</name>
<dbReference type="InterPro" id="IPR056823">
    <property type="entry name" value="TEN-like_YD-shell"/>
</dbReference>
<dbReference type="PANTHER" id="PTHR32305:SF15">
    <property type="entry name" value="PROTEIN RHSA-RELATED"/>
    <property type="match status" value="1"/>
</dbReference>
<dbReference type="InterPro" id="IPR022385">
    <property type="entry name" value="Rhs_assc_core"/>
</dbReference>
<comment type="caution">
    <text evidence="3">The sequence shown here is derived from an EMBL/GenBank/DDBJ whole genome shotgun (WGS) entry which is preliminary data.</text>
</comment>
<organism evidence="3 4">
    <name type="scientific">Lysobacter dokdonensis DS-58</name>
    <dbReference type="NCBI Taxonomy" id="1300345"/>
    <lineage>
        <taxon>Bacteria</taxon>
        <taxon>Pseudomonadati</taxon>
        <taxon>Pseudomonadota</taxon>
        <taxon>Gammaproteobacteria</taxon>
        <taxon>Lysobacterales</taxon>
        <taxon>Lysobacteraceae</taxon>
        <taxon>Noviluteimonas</taxon>
    </lineage>
</organism>
<dbReference type="InterPro" id="IPR050708">
    <property type="entry name" value="T6SS_VgrG/RHS"/>
</dbReference>
<dbReference type="STRING" id="1300345.LF41_2281"/>
<keyword evidence="1" id="KW-0677">Repeat</keyword>
<accession>A0A0A2X3H5</accession>
<dbReference type="RefSeq" id="WP_052116139.1">
    <property type="nucleotide sequence ID" value="NZ_JRKJ01000005.1"/>
</dbReference>
<sequence length="364" mass="37922">MAPESGASAARDLRYCYHKESYLYDAHGFRVQSTSPAGRIFSVYGQSGELVFQRDERTGTNKAYVHLAGSLVATREQPLSDGAPTLKYHHTDALGSPVLVTGLGREVLERTEYEPYGRVLNRARTNTPGFTGHVEDADTGLTYMQQRYFDPVIGGFLSVDPVTAYSNGDWRYLTRYAYAYNNPYRFTDPDGRLAIQIAGGVAGALISGGASFLKGNDSGTIFRDAMVGGAVGMLSTIPGGGAIAAGVRAGLASGGGDAFTQAMDKGVANVDLKQSAKEVVVGGLTGGVAKGSVDKLIPNRGIPGLPSSHPLVREGRAIAQAGSEARDSAVRDAAEVAGGAVIGGSVAGTRAALSDESPPSVKKD</sequence>
<gene>
    <name evidence="3" type="ORF">LF41_2281</name>
</gene>
<reference evidence="3 4" key="1">
    <citation type="submission" date="2014-09" db="EMBL/GenBank/DDBJ databases">
        <title>Genome sequences of Lysobacter dokdonensis DS-58.</title>
        <authorList>
            <person name="Kim J.F."/>
            <person name="Kwak M.-J."/>
        </authorList>
    </citation>
    <scope>NUCLEOTIDE SEQUENCE [LARGE SCALE GENOMIC DNA]</scope>
    <source>
        <strain evidence="3 4">DS-58</strain>
    </source>
</reference>
<evidence type="ECO:0000259" key="2">
    <source>
        <dbReference type="Pfam" id="PF25023"/>
    </source>
</evidence>
<dbReference type="EMBL" id="JRKJ01000005">
    <property type="protein sequence ID" value="KGQ19779.1"/>
    <property type="molecule type" value="Genomic_DNA"/>
</dbReference>
<dbReference type="OrthoDB" id="6904246at2"/>
<dbReference type="Pfam" id="PF25023">
    <property type="entry name" value="TEN_YD-shell"/>
    <property type="match status" value="1"/>
</dbReference>
<proteinExistence type="predicted"/>
<evidence type="ECO:0000313" key="4">
    <source>
        <dbReference type="Proteomes" id="UP000030518"/>
    </source>
</evidence>
<dbReference type="NCBIfam" id="TIGR03696">
    <property type="entry name" value="Rhs_assc_core"/>
    <property type="match status" value="1"/>
</dbReference>
<dbReference type="eggNOG" id="COG3209">
    <property type="taxonomic scope" value="Bacteria"/>
</dbReference>
<dbReference type="Gene3D" id="2.180.10.10">
    <property type="entry name" value="RHS repeat-associated core"/>
    <property type="match status" value="1"/>
</dbReference>
<dbReference type="PANTHER" id="PTHR32305">
    <property type="match status" value="1"/>
</dbReference>
<evidence type="ECO:0000313" key="3">
    <source>
        <dbReference type="EMBL" id="KGQ19779.1"/>
    </source>
</evidence>
<dbReference type="Proteomes" id="UP000030518">
    <property type="component" value="Unassembled WGS sequence"/>
</dbReference>
<keyword evidence="4" id="KW-1185">Reference proteome</keyword>